<dbReference type="EMBL" id="VSRR010018288">
    <property type="protein sequence ID" value="MPC61200.1"/>
    <property type="molecule type" value="Genomic_DNA"/>
</dbReference>
<dbReference type="Proteomes" id="UP000324222">
    <property type="component" value="Unassembled WGS sequence"/>
</dbReference>
<accession>A0A5B7GM10</accession>
<keyword evidence="1" id="KW-0472">Membrane</keyword>
<keyword evidence="1" id="KW-1133">Transmembrane helix</keyword>
<evidence type="ECO:0000313" key="2">
    <source>
        <dbReference type="EMBL" id="MPC61200.1"/>
    </source>
</evidence>
<proteinExistence type="predicted"/>
<feature type="transmembrane region" description="Helical" evidence="1">
    <location>
        <begin position="35"/>
        <end position="58"/>
    </location>
</feature>
<evidence type="ECO:0000313" key="3">
    <source>
        <dbReference type="Proteomes" id="UP000324222"/>
    </source>
</evidence>
<keyword evidence="1" id="KW-0812">Transmembrane</keyword>
<comment type="caution">
    <text evidence="2">The sequence shown here is derived from an EMBL/GenBank/DDBJ whole genome shotgun (WGS) entry which is preliminary data.</text>
</comment>
<sequence>MSSCLSSIISTRSCLSIFSIPLTILYNVIRSPLSFLSSFLHSYVRSFSFGTIFVAILWMF</sequence>
<name>A0A5B7GM10_PORTR</name>
<organism evidence="2 3">
    <name type="scientific">Portunus trituberculatus</name>
    <name type="common">Swimming crab</name>
    <name type="synonym">Neptunus trituberculatus</name>
    <dbReference type="NCBI Taxonomy" id="210409"/>
    <lineage>
        <taxon>Eukaryota</taxon>
        <taxon>Metazoa</taxon>
        <taxon>Ecdysozoa</taxon>
        <taxon>Arthropoda</taxon>
        <taxon>Crustacea</taxon>
        <taxon>Multicrustacea</taxon>
        <taxon>Malacostraca</taxon>
        <taxon>Eumalacostraca</taxon>
        <taxon>Eucarida</taxon>
        <taxon>Decapoda</taxon>
        <taxon>Pleocyemata</taxon>
        <taxon>Brachyura</taxon>
        <taxon>Eubrachyura</taxon>
        <taxon>Portunoidea</taxon>
        <taxon>Portunidae</taxon>
        <taxon>Portuninae</taxon>
        <taxon>Portunus</taxon>
    </lineage>
</organism>
<gene>
    <name evidence="2" type="ORF">E2C01_055266</name>
</gene>
<reference evidence="2 3" key="1">
    <citation type="submission" date="2019-05" db="EMBL/GenBank/DDBJ databases">
        <title>Another draft genome of Portunus trituberculatus and its Hox gene families provides insights of decapod evolution.</title>
        <authorList>
            <person name="Jeong J.-H."/>
            <person name="Song I."/>
            <person name="Kim S."/>
            <person name="Choi T."/>
            <person name="Kim D."/>
            <person name="Ryu S."/>
            <person name="Kim W."/>
        </authorList>
    </citation>
    <scope>NUCLEOTIDE SEQUENCE [LARGE SCALE GENOMIC DNA]</scope>
    <source>
        <tissue evidence="2">Muscle</tissue>
    </source>
</reference>
<keyword evidence="3" id="KW-1185">Reference proteome</keyword>
<evidence type="ECO:0000256" key="1">
    <source>
        <dbReference type="SAM" id="Phobius"/>
    </source>
</evidence>
<feature type="transmembrane region" description="Helical" evidence="1">
    <location>
        <begin position="12"/>
        <end position="29"/>
    </location>
</feature>
<protein>
    <submittedName>
        <fullName evidence="2">Uncharacterized protein</fullName>
    </submittedName>
</protein>
<dbReference type="AlphaFoldDB" id="A0A5B7GM10"/>